<feature type="transmembrane region" description="Helical" evidence="6">
    <location>
        <begin position="156"/>
        <end position="178"/>
    </location>
</feature>
<evidence type="ECO:0000313" key="8">
    <source>
        <dbReference type="EMBL" id="TLC99749.1"/>
    </source>
</evidence>
<feature type="transmembrane region" description="Helical" evidence="6">
    <location>
        <begin position="253"/>
        <end position="278"/>
    </location>
</feature>
<feature type="domain" description="ABC-2 type transporter transmembrane" evidence="7">
    <location>
        <begin position="45"/>
        <end position="212"/>
    </location>
</feature>
<dbReference type="AlphaFoldDB" id="A0A4U8Q4K6"/>
<dbReference type="EMBL" id="QGQD01000066">
    <property type="protein sequence ID" value="TLC99749.1"/>
    <property type="molecule type" value="Genomic_DNA"/>
</dbReference>
<dbReference type="RefSeq" id="WP_027295348.1">
    <property type="nucleotide sequence ID" value="NZ_CABMJZ010000086.1"/>
</dbReference>
<evidence type="ECO:0000256" key="4">
    <source>
        <dbReference type="ARBA" id="ARBA00022989"/>
    </source>
</evidence>
<keyword evidence="2" id="KW-1003">Cell membrane</keyword>
<dbReference type="Proteomes" id="UP000306509">
    <property type="component" value="Unassembled WGS sequence"/>
</dbReference>
<protein>
    <submittedName>
        <fullName evidence="8">Gliding motility-associated ABC transporter permease protein GldF</fullName>
    </submittedName>
</protein>
<dbReference type="GO" id="GO:0140359">
    <property type="term" value="F:ABC-type transporter activity"/>
    <property type="evidence" value="ECO:0007669"/>
    <property type="project" value="InterPro"/>
</dbReference>
<evidence type="ECO:0000256" key="1">
    <source>
        <dbReference type="ARBA" id="ARBA00004651"/>
    </source>
</evidence>
<dbReference type="GO" id="GO:0005886">
    <property type="term" value="C:plasma membrane"/>
    <property type="evidence" value="ECO:0007669"/>
    <property type="project" value="UniProtKB-SubCell"/>
</dbReference>
<gene>
    <name evidence="8" type="ORF">DSM106044_03390</name>
</gene>
<organism evidence="8 9">
    <name type="scientific">Robinsoniella peoriensis</name>
    <dbReference type="NCBI Taxonomy" id="180332"/>
    <lineage>
        <taxon>Bacteria</taxon>
        <taxon>Bacillati</taxon>
        <taxon>Bacillota</taxon>
        <taxon>Clostridia</taxon>
        <taxon>Lachnospirales</taxon>
        <taxon>Lachnospiraceae</taxon>
        <taxon>Robinsoniella</taxon>
    </lineage>
</organism>
<feature type="transmembrane region" description="Helical" evidence="6">
    <location>
        <begin position="127"/>
        <end position="149"/>
    </location>
</feature>
<accession>A0A4U8Q4K6</accession>
<dbReference type="OrthoDB" id="9794512at2"/>
<keyword evidence="3 6" id="KW-0812">Transmembrane</keyword>
<feature type="transmembrane region" description="Helical" evidence="6">
    <location>
        <begin position="90"/>
        <end position="115"/>
    </location>
</feature>
<sequence>MTAICKKEVKSYLTSMTGYVFIAFILLLAGVYFTAYNLQMGYPVFGYTLSAITFVFLIITPILTMRVLAEEKKQKTDQLLLTSPLSVKDIVLGKFTALIVIFLIPMIILCIYPIILKNFGSVSLKMAYVAVIGFFLLGCANIAIGIFLSSITESQIIAAVVTFVVLFICYMMSGIKSFFSETAITSLIAFTAVLLVCCGIIYMVMKNLFTVCLVAVIGEAALLVLYTVKQSLFEGAIQKVLGIFDISSHFDNFVSGILDIGGIIYFLSIIAVFLFLTVQSIQKRRWS</sequence>
<evidence type="ECO:0000256" key="6">
    <source>
        <dbReference type="SAM" id="Phobius"/>
    </source>
</evidence>
<evidence type="ECO:0000313" key="9">
    <source>
        <dbReference type="Proteomes" id="UP000306509"/>
    </source>
</evidence>
<evidence type="ECO:0000256" key="2">
    <source>
        <dbReference type="ARBA" id="ARBA00022475"/>
    </source>
</evidence>
<keyword evidence="9" id="KW-1185">Reference proteome</keyword>
<proteinExistence type="predicted"/>
<comment type="caution">
    <text evidence="8">The sequence shown here is derived from an EMBL/GenBank/DDBJ whole genome shotgun (WGS) entry which is preliminary data.</text>
</comment>
<feature type="transmembrane region" description="Helical" evidence="6">
    <location>
        <begin position="12"/>
        <end position="33"/>
    </location>
</feature>
<dbReference type="PANTHER" id="PTHR30294">
    <property type="entry name" value="MEMBRANE COMPONENT OF ABC TRANSPORTER YHHJ-RELATED"/>
    <property type="match status" value="1"/>
</dbReference>
<dbReference type="PANTHER" id="PTHR30294:SF29">
    <property type="entry name" value="MULTIDRUG ABC TRANSPORTER PERMEASE YBHS-RELATED"/>
    <property type="match status" value="1"/>
</dbReference>
<name>A0A4U8Q4K6_9FIRM</name>
<dbReference type="Pfam" id="PF12698">
    <property type="entry name" value="ABC2_membrane_3"/>
    <property type="match status" value="1"/>
</dbReference>
<feature type="transmembrane region" description="Helical" evidence="6">
    <location>
        <begin position="184"/>
        <end position="204"/>
    </location>
</feature>
<dbReference type="STRING" id="180332.GCA_000797495_02756"/>
<dbReference type="InterPro" id="IPR051449">
    <property type="entry name" value="ABC-2_transporter_component"/>
</dbReference>
<reference evidence="8 9" key="1">
    <citation type="journal article" date="2019" name="Anaerobe">
        <title>Detection of Robinsoniella peoriensis in multiple bone samples of a trauma patient.</title>
        <authorList>
            <person name="Schrottner P."/>
            <person name="Hartwich K."/>
            <person name="Bunk B."/>
            <person name="Schober I."/>
            <person name="Helbig S."/>
            <person name="Rudolph W.W."/>
            <person name="Gunzer F."/>
        </authorList>
    </citation>
    <scope>NUCLEOTIDE SEQUENCE [LARGE SCALE GENOMIC DNA]</scope>
    <source>
        <strain evidence="8 9">DSM 106044</strain>
    </source>
</reference>
<keyword evidence="5 6" id="KW-0472">Membrane</keyword>
<feature type="transmembrane region" description="Helical" evidence="6">
    <location>
        <begin position="45"/>
        <end position="69"/>
    </location>
</feature>
<evidence type="ECO:0000259" key="7">
    <source>
        <dbReference type="Pfam" id="PF12698"/>
    </source>
</evidence>
<evidence type="ECO:0000256" key="3">
    <source>
        <dbReference type="ARBA" id="ARBA00022692"/>
    </source>
</evidence>
<keyword evidence="4 6" id="KW-1133">Transmembrane helix</keyword>
<comment type="subcellular location">
    <subcellularLocation>
        <location evidence="1">Cell membrane</location>
        <topology evidence="1">Multi-pass membrane protein</topology>
    </subcellularLocation>
</comment>
<dbReference type="InterPro" id="IPR013525">
    <property type="entry name" value="ABC2_TM"/>
</dbReference>
<feature type="transmembrane region" description="Helical" evidence="6">
    <location>
        <begin position="211"/>
        <end position="233"/>
    </location>
</feature>
<evidence type="ECO:0000256" key="5">
    <source>
        <dbReference type="ARBA" id="ARBA00023136"/>
    </source>
</evidence>